<protein>
    <submittedName>
        <fullName evidence="2">Protein-tyrosine-phosphatase</fullName>
    </submittedName>
</protein>
<sequence length="283" mass="30294">MNSVSRRPRRTRLVRAAFAGLVAATALTGAPMVAAQGIAHATPTTVAAPIRLDGASNFRDIGGYQTADGRTVRSGIVFRSNKLSSLTDSDKQQITAAGITLDVDLRNASERKEAPDQLPASVRYQVADVVGIDHGIWFHEFVPLTLGRALIDAYTTGSSNVGQSIGYPFMVTFRGSDFAFHDLVTAVANNSGGTVFHCSAGKDRTGWGTAILLSILGVPRATIEADFLKSNTYLGRSDAVELSWLNAAYDEVERLYGSMDAYVRKGLKISGPTIDALRSRLLV</sequence>
<comment type="caution">
    <text evidence="2">The sequence shown here is derived from an EMBL/GenBank/DDBJ whole genome shotgun (WGS) entry which is preliminary data.</text>
</comment>
<dbReference type="SUPFAM" id="SSF52799">
    <property type="entry name" value="(Phosphotyrosine protein) phosphatases II"/>
    <property type="match status" value="1"/>
</dbReference>
<evidence type="ECO:0000313" key="3">
    <source>
        <dbReference type="Proteomes" id="UP000035065"/>
    </source>
</evidence>
<keyword evidence="3" id="KW-1185">Reference proteome</keyword>
<dbReference type="Pfam" id="PF13350">
    <property type="entry name" value="Y_phosphatase3"/>
    <property type="match status" value="1"/>
</dbReference>
<dbReference type="Proteomes" id="UP000035065">
    <property type="component" value="Unassembled WGS sequence"/>
</dbReference>
<reference evidence="2 3" key="1">
    <citation type="journal article" date="2011" name="J. Bacteriol.">
        <title>Draft Genome Sequence of Gordonia neofelifaecis NRRL B-59395, a Cholesterol-Degrading Actinomycete.</title>
        <authorList>
            <person name="Ge F."/>
            <person name="Li W."/>
            <person name="Chen G."/>
            <person name="Liu Y."/>
            <person name="Zhang G."/>
            <person name="Yong B."/>
            <person name="Wang Q."/>
            <person name="Wang N."/>
            <person name="Huang Z."/>
            <person name="Li W."/>
            <person name="Wang J."/>
            <person name="Wu C."/>
            <person name="Xie Q."/>
            <person name="Liu G."/>
        </authorList>
    </citation>
    <scope>NUCLEOTIDE SEQUENCE [LARGE SCALE GENOMIC DNA]</scope>
    <source>
        <strain evidence="2 3">NRRL B-59395</strain>
    </source>
</reference>
<dbReference type="InterPro" id="IPR029021">
    <property type="entry name" value="Prot-tyrosine_phosphatase-like"/>
</dbReference>
<dbReference type="InterPro" id="IPR016130">
    <property type="entry name" value="Tyr_Pase_AS"/>
</dbReference>
<accession>F1YFM2</accession>
<dbReference type="STRING" id="644548.SCNU_02597"/>
<dbReference type="InterPro" id="IPR006311">
    <property type="entry name" value="TAT_signal"/>
</dbReference>
<dbReference type="PROSITE" id="PS51318">
    <property type="entry name" value="TAT"/>
    <property type="match status" value="1"/>
</dbReference>
<dbReference type="PROSITE" id="PS00383">
    <property type="entry name" value="TYR_PHOSPHATASE_1"/>
    <property type="match status" value="1"/>
</dbReference>
<dbReference type="EMBL" id="AEUD01000002">
    <property type="protein sequence ID" value="EGD56406.1"/>
    <property type="molecule type" value="Genomic_DNA"/>
</dbReference>
<organism evidence="2 3">
    <name type="scientific">Gordonia neofelifaecis NRRL B-59395</name>
    <dbReference type="NCBI Taxonomy" id="644548"/>
    <lineage>
        <taxon>Bacteria</taxon>
        <taxon>Bacillati</taxon>
        <taxon>Actinomycetota</taxon>
        <taxon>Actinomycetes</taxon>
        <taxon>Mycobacteriales</taxon>
        <taxon>Gordoniaceae</taxon>
        <taxon>Gordonia</taxon>
    </lineage>
</organism>
<dbReference type="GO" id="GO:0004721">
    <property type="term" value="F:phosphoprotein phosphatase activity"/>
    <property type="evidence" value="ECO:0007669"/>
    <property type="project" value="InterPro"/>
</dbReference>
<feature type="chain" id="PRO_5038870854" evidence="1">
    <location>
        <begin position="35"/>
        <end position="283"/>
    </location>
</feature>
<evidence type="ECO:0000256" key="1">
    <source>
        <dbReference type="SAM" id="SignalP"/>
    </source>
</evidence>
<dbReference type="RefSeq" id="WP_009677790.1">
    <property type="nucleotide sequence ID" value="NZ_AEUD01000002.1"/>
</dbReference>
<name>F1YFM2_9ACTN</name>
<dbReference type="InterPro" id="IPR026893">
    <property type="entry name" value="Tyr/Ser_Pase_IphP-type"/>
</dbReference>
<proteinExistence type="predicted"/>
<gene>
    <name evidence="2" type="ORF">SCNU_02597</name>
</gene>
<feature type="signal peptide" evidence="1">
    <location>
        <begin position="1"/>
        <end position="34"/>
    </location>
</feature>
<dbReference type="eggNOG" id="COG2365">
    <property type="taxonomic scope" value="Bacteria"/>
</dbReference>
<keyword evidence="1" id="KW-0732">Signal</keyword>
<dbReference type="Gene3D" id="3.90.190.10">
    <property type="entry name" value="Protein tyrosine phosphatase superfamily"/>
    <property type="match status" value="1"/>
</dbReference>
<dbReference type="AlphaFoldDB" id="F1YFM2"/>
<evidence type="ECO:0000313" key="2">
    <source>
        <dbReference type="EMBL" id="EGD56406.1"/>
    </source>
</evidence>